<evidence type="ECO:0008006" key="4">
    <source>
        <dbReference type="Google" id="ProtNLM"/>
    </source>
</evidence>
<feature type="compositionally biased region" description="Basic residues" evidence="1">
    <location>
        <begin position="85"/>
        <end position="97"/>
    </location>
</feature>
<comment type="caution">
    <text evidence="2">The sequence shown here is derived from an EMBL/GenBank/DDBJ whole genome shotgun (WGS) entry which is preliminary data.</text>
</comment>
<dbReference type="Proteomes" id="UP000230505">
    <property type="component" value="Unassembled WGS sequence"/>
</dbReference>
<protein>
    <recommendedName>
        <fullName evidence="4">DUF1858 domain-containing protein</fullName>
    </recommendedName>
</protein>
<dbReference type="InterPro" id="IPR038062">
    <property type="entry name" value="ScdA-like_N_sf"/>
</dbReference>
<reference evidence="3" key="1">
    <citation type="submission" date="2017-09" db="EMBL/GenBank/DDBJ databases">
        <title>Depth-based differentiation of microbial function through sediment-hosted aquifers and enrichment of novel symbionts in the deep terrestrial subsurface.</title>
        <authorList>
            <person name="Probst A.J."/>
            <person name="Ladd B."/>
            <person name="Jarett J.K."/>
            <person name="Geller-Mcgrath D.E."/>
            <person name="Sieber C.M.K."/>
            <person name="Emerson J.B."/>
            <person name="Anantharaman K."/>
            <person name="Thomas B.C."/>
            <person name="Malmstrom R."/>
            <person name="Stieglmeier M."/>
            <person name="Klingl A."/>
            <person name="Woyke T."/>
            <person name="Ryan C.M."/>
            <person name="Banfield J.F."/>
        </authorList>
    </citation>
    <scope>NUCLEOTIDE SEQUENCE [LARGE SCALE GENOMIC DNA]</scope>
</reference>
<feature type="region of interest" description="Disordered" evidence="1">
    <location>
        <begin position="77"/>
        <end position="97"/>
    </location>
</feature>
<dbReference type="SUPFAM" id="SSF140683">
    <property type="entry name" value="SP0561-like"/>
    <property type="match status" value="1"/>
</dbReference>
<gene>
    <name evidence="2" type="ORF">COZ78_02750</name>
</gene>
<dbReference type="Gene3D" id="1.10.3910.10">
    <property type="entry name" value="SP0561-like"/>
    <property type="match status" value="1"/>
</dbReference>
<organism evidence="2 3">
    <name type="scientific">bacterium (Candidatus Gribaldobacteria) CG_4_8_14_3_um_filter_42_11</name>
    <dbReference type="NCBI Taxonomy" id="2014267"/>
    <lineage>
        <taxon>Bacteria</taxon>
        <taxon>Candidatus Gribaldobacteria</taxon>
    </lineage>
</organism>
<name>A0A2M7IXT9_9BACT</name>
<sequence>MKKITKDTTLSELLGDSKAEKVLAKHRLPCLTCPFAASEMEHLKIGEVCKMYGISLVSLLKDLNEIYPVRKTISQSKNKENNLNSKKKYLSNGVYKK</sequence>
<proteinExistence type="predicted"/>
<evidence type="ECO:0000313" key="2">
    <source>
        <dbReference type="EMBL" id="PIX02992.1"/>
    </source>
</evidence>
<accession>A0A2M7IXT9</accession>
<evidence type="ECO:0000313" key="3">
    <source>
        <dbReference type="Proteomes" id="UP000230505"/>
    </source>
</evidence>
<dbReference type="EMBL" id="PFHV01000073">
    <property type="protein sequence ID" value="PIX02992.1"/>
    <property type="molecule type" value="Genomic_DNA"/>
</dbReference>
<dbReference type="AlphaFoldDB" id="A0A2M7IXT9"/>
<evidence type="ECO:0000256" key="1">
    <source>
        <dbReference type="SAM" id="MobiDB-lite"/>
    </source>
</evidence>